<keyword evidence="3" id="KW-1185">Reference proteome</keyword>
<keyword evidence="1" id="KW-0812">Transmembrane</keyword>
<dbReference type="Gene3D" id="3.30.530.20">
    <property type="match status" value="1"/>
</dbReference>
<name>A0A291QRP4_9BACT</name>
<dbReference type="CDD" id="cd07818">
    <property type="entry name" value="SRPBCC_1"/>
    <property type="match status" value="1"/>
</dbReference>
<evidence type="ECO:0000313" key="2">
    <source>
        <dbReference type="EMBL" id="ATL46679.1"/>
    </source>
</evidence>
<dbReference type="EMBL" id="CP023777">
    <property type="protein sequence ID" value="ATL46679.1"/>
    <property type="molecule type" value="Genomic_DNA"/>
</dbReference>
<dbReference type="SUPFAM" id="SSF55961">
    <property type="entry name" value="Bet v1-like"/>
    <property type="match status" value="1"/>
</dbReference>
<proteinExistence type="predicted"/>
<dbReference type="OrthoDB" id="9807923at2"/>
<feature type="transmembrane region" description="Helical" evidence="1">
    <location>
        <begin position="6"/>
        <end position="25"/>
    </location>
</feature>
<evidence type="ECO:0008006" key="4">
    <source>
        <dbReference type="Google" id="ProtNLM"/>
    </source>
</evidence>
<evidence type="ECO:0000256" key="1">
    <source>
        <dbReference type="SAM" id="Phobius"/>
    </source>
</evidence>
<keyword evidence="1" id="KW-1133">Transmembrane helix</keyword>
<dbReference type="RefSeq" id="WP_098193067.1">
    <property type="nucleotide sequence ID" value="NZ_CP023777.1"/>
</dbReference>
<evidence type="ECO:0000313" key="3">
    <source>
        <dbReference type="Proteomes" id="UP000220133"/>
    </source>
</evidence>
<dbReference type="KEGG" id="cbae:COR50_05490"/>
<sequence length="176" mass="20157">MKFLKFLAWLIGIVIVIAILLVMFAPTKVHIEKSIAIHAPDSVIWPHIVKFEHFNKWSEWSKMDPGATFSIQGEDGTEGASTTWKGKKIGDGKLQHTHLQPYSKVQQKIYFYQPEESQADVQFDLVPNERSTVVTWTFDSEMKRPYNVMGLLMKGMLSDQFEDGLESLKEEVEGTH</sequence>
<organism evidence="2 3">
    <name type="scientific">Chitinophaga caeni</name>
    <dbReference type="NCBI Taxonomy" id="2029983"/>
    <lineage>
        <taxon>Bacteria</taxon>
        <taxon>Pseudomonadati</taxon>
        <taxon>Bacteroidota</taxon>
        <taxon>Chitinophagia</taxon>
        <taxon>Chitinophagales</taxon>
        <taxon>Chitinophagaceae</taxon>
        <taxon>Chitinophaga</taxon>
    </lineage>
</organism>
<accession>A0A291QRP4</accession>
<dbReference type="AlphaFoldDB" id="A0A291QRP4"/>
<dbReference type="InterPro" id="IPR019587">
    <property type="entry name" value="Polyketide_cyclase/dehydratase"/>
</dbReference>
<dbReference type="Proteomes" id="UP000220133">
    <property type="component" value="Chromosome"/>
</dbReference>
<protein>
    <recommendedName>
        <fullName evidence="4">Polyketide cyclase</fullName>
    </recommendedName>
</protein>
<dbReference type="InterPro" id="IPR023393">
    <property type="entry name" value="START-like_dom_sf"/>
</dbReference>
<keyword evidence="1" id="KW-0472">Membrane</keyword>
<dbReference type="Pfam" id="PF10604">
    <property type="entry name" value="Polyketide_cyc2"/>
    <property type="match status" value="1"/>
</dbReference>
<gene>
    <name evidence="2" type="ORF">COR50_05490</name>
</gene>
<reference evidence="2 3" key="1">
    <citation type="submission" date="2017-10" db="EMBL/GenBank/DDBJ databases">
        <title>Paenichitinophaga pekingensis gen. nov., sp. nov., isolated from activated sludge.</title>
        <authorList>
            <person name="Jin D."/>
            <person name="Kong X."/>
            <person name="Deng Y."/>
            <person name="Bai Z."/>
        </authorList>
    </citation>
    <scope>NUCLEOTIDE SEQUENCE [LARGE SCALE GENOMIC DNA]</scope>
    <source>
        <strain evidence="2 3">13</strain>
    </source>
</reference>